<dbReference type="CDD" id="cd00078">
    <property type="entry name" value="HECTc"/>
    <property type="match status" value="1"/>
</dbReference>
<evidence type="ECO:0000256" key="6">
    <source>
        <dbReference type="PROSITE-ProRule" id="PRU00104"/>
    </source>
</evidence>
<keyword evidence="3" id="KW-0808">Transferase</keyword>
<evidence type="ECO:0000256" key="5">
    <source>
        <dbReference type="ARBA" id="ARBA00022786"/>
    </source>
</evidence>
<gene>
    <name evidence="9" type="ORF">PSYICH_LOCUS9996</name>
</gene>
<feature type="repeat" description="RCC1" evidence="7">
    <location>
        <begin position="266"/>
        <end position="317"/>
    </location>
</feature>
<feature type="repeat" description="RCC1" evidence="7">
    <location>
        <begin position="1"/>
        <end position="52"/>
    </location>
</feature>
<dbReference type="SUPFAM" id="SSF56204">
    <property type="entry name" value="Hect, E3 ligase catalytic domain"/>
    <property type="match status" value="1"/>
</dbReference>
<dbReference type="InterPro" id="IPR009091">
    <property type="entry name" value="RCC1/BLIP-II"/>
</dbReference>
<dbReference type="EMBL" id="OV651816">
    <property type="protein sequence ID" value="CAH1109550.1"/>
    <property type="molecule type" value="Genomic_DNA"/>
</dbReference>
<feature type="repeat" description="RCC1" evidence="7">
    <location>
        <begin position="108"/>
        <end position="160"/>
    </location>
</feature>
<evidence type="ECO:0000313" key="10">
    <source>
        <dbReference type="Proteomes" id="UP001153636"/>
    </source>
</evidence>
<dbReference type="PANTHER" id="PTHR45622">
    <property type="entry name" value="UBIQUITIN-PROTEIN LIGASE E3A-RELATED"/>
    <property type="match status" value="1"/>
</dbReference>
<organism evidence="9 10">
    <name type="scientific">Psylliodes chrysocephalus</name>
    <dbReference type="NCBI Taxonomy" id="3402493"/>
    <lineage>
        <taxon>Eukaryota</taxon>
        <taxon>Metazoa</taxon>
        <taxon>Ecdysozoa</taxon>
        <taxon>Arthropoda</taxon>
        <taxon>Hexapoda</taxon>
        <taxon>Insecta</taxon>
        <taxon>Pterygota</taxon>
        <taxon>Neoptera</taxon>
        <taxon>Endopterygota</taxon>
        <taxon>Coleoptera</taxon>
        <taxon>Polyphaga</taxon>
        <taxon>Cucujiformia</taxon>
        <taxon>Chrysomeloidea</taxon>
        <taxon>Chrysomelidae</taxon>
        <taxon>Galerucinae</taxon>
        <taxon>Alticini</taxon>
        <taxon>Psylliodes</taxon>
    </lineage>
</organism>
<proteinExistence type="predicted"/>
<evidence type="ECO:0000313" key="9">
    <source>
        <dbReference type="EMBL" id="CAH1109550.1"/>
    </source>
</evidence>
<dbReference type="InterPro" id="IPR058923">
    <property type="entry name" value="RCC1-like_dom"/>
</dbReference>
<evidence type="ECO:0000256" key="3">
    <source>
        <dbReference type="ARBA" id="ARBA00022679"/>
    </source>
</evidence>
<protein>
    <recommendedName>
        <fullName evidence="8">HECT domain-containing protein</fullName>
    </recommendedName>
</protein>
<feature type="repeat" description="RCC1" evidence="7">
    <location>
        <begin position="53"/>
        <end position="107"/>
    </location>
</feature>
<evidence type="ECO:0000256" key="1">
    <source>
        <dbReference type="ARBA" id="ARBA00004496"/>
    </source>
</evidence>
<accession>A0A9P0GH38</accession>
<evidence type="ECO:0000259" key="8">
    <source>
        <dbReference type="PROSITE" id="PS50237"/>
    </source>
</evidence>
<feature type="repeat" description="RCC1" evidence="7">
    <location>
        <begin position="161"/>
        <end position="213"/>
    </location>
</feature>
<dbReference type="OrthoDB" id="5981550at2759"/>
<dbReference type="PANTHER" id="PTHR45622:SF76">
    <property type="entry name" value="HECT AND RLD DOMAIN CONTAINING E3 UBIQUITIN LIGASE 4, ISOFORM C"/>
    <property type="match status" value="1"/>
</dbReference>
<dbReference type="PROSITE" id="PS50237">
    <property type="entry name" value="HECT"/>
    <property type="match status" value="1"/>
</dbReference>
<evidence type="ECO:0000256" key="4">
    <source>
        <dbReference type="ARBA" id="ARBA00022737"/>
    </source>
</evidence>
<feature type="repeat" description="RCC1" evidence="7">
    <location>
        <begin position="319"/>
        <end position="386"/>
    </location>
</feature>
<dbReference type="GO" id="GO:0005737">
    <property type="term" value="C:cytoplasm"/>
    <property type="evidence" value="ECO:0007669"/>
    <property type="project" value="UniProtKB-SubCell"/>
</dbReference>
<dbReference type="GO" id="GO:0009966">
    <property type="term" value="P:regulation of signal transduction"/>
    <property type="evidence" value="ECO:0007669"/>
    <property type="project" value="UniProtKB-ARBA"/>
</dbReference>
<dbReference type="InterPro" id="IPR000408">
    <property type="entry name" value="Reg_chr_condens"/>
</dbReference>
<keyword evidence="10" id="KW-1185">Reference proteome</keyword>
<dbReference type="Gene3D" id="3.30.2410.10">
    <property type="entry name" value="Hect, E3 ligase catalytic domain"/>
    <property type="match status" value="1"/>
</dbReference>
<name>A0A9P0GH38_9CUCU</name>
<dbReference type="PRINTS" id="PR00633">
    <property type="entry name" value="RCCNDNSATION"/>
</dbReference>
<sequence length="1050" mass="117572">MYGWGSTIHGELGLGGIEEEHILAPTNLDWSLANTVVEAALGENHTLLLTNEGKVFSCGNNDYGQLGHDQPRKRPRMSLFKAVGGLDAHQIIHVSCGSMHSMALNQWGQVFSWGSDYHGQLGQNIGEDILITPKIIKAFASYNIVQICCGQRHSIALANNGDILAWGANNFGQLGIGVNTPVEASPKVLSSLKGIPFAFIASGANHSFAISKSGAVYGWGKNTRGQLGLNDNENKIFPTQLRTLRNIKVRYIACGEEFSMFLTIDGGVLTCGAGMYGQLGHGTTSNEILPRQVIELMGSTITQVACGRQHSLALVPSRGRVYSFGIGGAGQLGLRKPSSASTPQVVLGPWISPSGVSLIPTASDVKNLVIQRIFAGGDHCFVTVIKKDLNVPPFDCRDIDPRSQILTLTDDYLKTILRISPKANVDHDVWSFLETIFKSLSCLNGSFLLANDEHYYCTSRHHGVDIQTTETTYSLIGKIENKSIKELIWNCIVDELLPHLSRSPPDVEALRIYVTLPLYHEFNNPKQHTKLQKPFASAVLNLKKPASKVVSGWWSMMSCDYFERLVNVFKSVASYILRNQNIPEGRIAFYDASLVAMLDLLAFLNKINHSVEGLKVPYDTFHMNDLSDYLDVRLDYVYWLSDHGTGRLFLCNYPFVFDANAKVQLLETDQAMQMQKAMNDAAQRAVVAMLFSPQDFHSINSFLMLNISRERIVDDALRELSHVDPNDLKKPLRVKFAGEEAEDAGGVTKEFFLLLLREILDPKYGMFQEYEETRAIWFSESCFEDNSVYFLIGMILGLAIYNFTIIDIPFPLALYKKLLGEPVGLSDLKGLSPSMANSLQCLLDYQEADMQEVFSLTFDITRDSFGQTVTIPLKVNGSDSPVTQENKQEYVDLYVNYIFNESVAQQYEAFHSGFMKVCGGRVLQLFHSHELMAVVIGNENYDWHALEEVAEYKNGYTSSDQTIRWFWEVIHEMSLADKKKFLLFLTGSYRIPIQGMKGIKIFIQPTNDEKFLPVAHTCFNLLDLPKYRTKERLKYKLMQAIQQTEGFSLV</sequence>
<dbReference type="FunFam" id="3.30.2410.10:FF:000003">
    <property type="entry name" value="probable E3 ubiquitin-protein ligase HERC4 isoform X1"/>
    <property type="match status" value="1"/>
</dbReference>
<dbReference type="SMART" id="SM00119">
    <property type="entry name" value="HECTc"/>
    <property type="match status" value="1"/>
</dbReference>
<dbReference type="AlphaFoldDB" id="A0A9P0GH38"/>
<feature type="active site" description="Glycyl thioester intermediate" evidence="6">
    <location>
        <position position="1018"/>
    </location>
</feature>
<dbReference type="PROSITE" id="PS50012">
    <property type="entry name" value="RCC1_3"/>
    <property type="match status" value="7"/>
</dbReference>
<dbReference type="Proteomes" id="UP001153636">
    <property type="component" value="Chromosome 4"/>
</dbReference>
<dbReference type="GO" id="GO:0004842">
    <property type="term" value="F:ubiquitin-protein transferase activity"/>
    <property type="evidence" value="ECO:0007669"/>
    <property type="project" value="InterPro"/>
</dbReference>
<dbReference type="InterPro" id="IPR035983">
    <property type="entry name" value="Hect_E3_ubiquitin_ligase"/>
</dbReference>
<dbReference type="InterPro" id="IPR000569">
    <property type="entry name" value="HECT_dom"/>
</dbReference>
<dbReference type="Gene3D" id="2.130.10.30">
    <property type="entry name" value="Regulator of chromosome condensation 1/beta-lactamase-inhibitor protein II"/>
    <property type="match status" value="2"/>
</dbReference>
<feature type="domain" description="HECT" evidence="8">
    <location>
        <begin position="724"/>
        <end position="1050"/>
    </location>
</feature>
<dbReference type="InterPro" id="IPR051709">
    <property type="entry name" value="Ub-ligase/GTPase-reg"/>
</dbReference>
<dbReference type="Pfam" id="PF25390">
    <property type="entry name" value="WD40_RLD"/>
    <property type="match status" value="1"/>
</dbReference>
<comment type="subcellular location">
    <subcellularLocation>
        <location evidence="1">Cytoplasm</location>
    </subcellularLocation>
</comment>
<keyword evidence="4" id="KW-0677">Repeat</keyword>
<dbReference type="Gene3D" id="3.30.2160.10">
    <property type="entry name" value="Hect, E3 ligase catalytic domain"/>
    <property type="match status" value="1"/>
</dbReference>
<dbReference type="FunFam" id="3.30.2160.10:FF:000004">
    <property type="entry name" value="probable E3 ubiquitin-protein ligase HERC4 isoform X1"/>
    <property type="match status" value="1"/>
</dbReference>
<dbReference type="Gene3D" id="3.90.1750.10">
    <property type="entry name" value="Hect, E3 ligase catalytic domains"/>
    <property type="match status" value="1"/>
</dbReference>
<evidence type="ECO:0000256" key="2">
    <source>
        <dbReference type="ARBA" id="ARBA00022490"/>
    </source>
</evidence>
<keyword evidence="5 6" id="KW-0833">Ubl conjugation pathway</keyword>
<feature type="repeat" description="RCC1" evidence="7">
    <location>
        <begin position="214"/>
        <end position="265"/>
    </location>
</feature>
<dbReference type="SUPFAM" id="SSF50985">
    <property type="entry name" value="RCC1/BLIP-II"/>
    <property type="match status" value="1"/>
</dbReference>
<reference evidence="9" key="1">
    <citation type="submission" date="2022-01" db="EMBL/GenBank/DDBJ databases">
        <authorList>
            <person name="King R."/>
        </authorList>
    </citation>
    <scope>NUCLEOTIDE SEQUENCE</scope>
</reference>
<keyword evidence="2" id="KW-0963">Cytoplasm</keyword>
<evidence type="ECO:0000256" key="7">
    <source>
        <dbReference type="PROSITE-ProRule" id="PRU00235"/>
    </source>
</evidence>
<dbReference type="PROSITE" id="PS00626">
    <property type="entry name" value="RCC1_2"/>
    <property type="match status" value="4"/>
</dbReference>
<dbReference type="Pfam" id="PF00632">
    <property type="entry name" value="HECT"/>
    <property type="match status" value="1"/>
</dbReference>